<feature type="compositionally biased region" description="Basic and acidic residues" evidence="1">
    <location>
        <begin position="16"/>
        <end position="26"/>
    </location>
</feature>
<reference evidence="3" key="1">
    <citation type="submission" date="2018-05" db="EMBL/GenBank/DDBJ databases">
        <title>Draft genome of Mucuna pruriens seed.</title>
        <authorList>
            <person name="Nnadi N.E."/>
            <person name="Vos R."/>
            <person name="Hasami M.H."/>
            <person name="Devisetty U.K."/>
            <person name="Aguiy J.C."/>
        </authorList>
    </citation>
    <scope>NUCLEOTIDE SEQUENCE [LARGE SCALE GENOMIC DNA]</scope>
    <source>
        <strain evidence="3">JCA_2017</strain>
    </source>
</reference>
<dbReference type="Gene3D" id="3.10.10.10">
    <property type="entry name" value="HIV Type 1 Reverse Transcriptase, subunit A, domain 1"/>
    <property type="match status" value="1"/>
</dbReference>
<dbReference type="PANTHER" id="PTHR35046">
    <property type="entry name" value="ZINC KNUCKLE (CCHC-TYPE) FAMILY PROTEIN"/>
    <property type="match status" value="1"/>
</dbReference>
<proteinExistence type="predicted"/>
<dbReference type="Pfam" id="PF24626">
    <property type="entry name" value="SH3_Tf2-1"/>
    <property type="match status" value="1"/>
</dbReference>
<protein>
    <recommendedName>
        <fullName evidence="2">Tf2-1-like SH3-like domain-containing protein</fullName>
    </recommendedName>
</protein>
<feature type="region of interest" description="Disordered" evidence="1">
    <location>
        <begin position="1"/>
        <end position="30"/>
    </location>
</feature>
<dbReference type="OrthoDB" id="1935586at2759"/>
<evidence type="ECO:0000259" key="2">
    <source>
        <dbReference type="Pfam" id="PF24626"/>
    </source>
</evidence>
<comment type="caution">
    <text evidence="3">The sequence shown here is derived from an EMBL/GenBank/DDBJ whole genome shotgun (WGS) entry which is preliminary data.</text>
</comment>
<sequence length="158" mass="18401">MKKKESKSETKRRKEIRKETIREKSKSVKRKEHKKLAIGRCTSRVGTCERYKALHGLDTWSLPNGATYKTNLGETKEIKKQLAKLIETGWVRETISPCAMLVILVPKSCTWKGGDLVWVHLRKERFPHLRKSKLLLRGNNPFKIITKIDDDAYRVEMP</sequence>
<gene>
    <name evidence="3" type="ORF">CR513_29931</name>
</gene>
<evidence type="ECO:0000313" key="4">
    <source>
        <dbReference type="Proteomes" id="UP000257109"/>
    </source>
</evidence>
<evidence type="ECO:0000256" key="1">
    <source>
        <dbReference type="SAM" id="MobiDB-lite"/>
    </source>
</evidence>
<accession>A0A371GD38</accession>
<keyword evidence="4" id="KW-1185">Reference proteome</keyword>
<dbReference type="InterPro" id="IPR056924">
    <property type="entry name" value="SH3_Tf2-1"/>
</dbReference>
<evidence type="ECO:0000313" key="3">
    <source>
        <dbReference type="EMBL" id="RDX88474.1"/>
    </source>
</evidence>
<dbReference type="Proteomes" id="UP000257109">
    <property type="component" value="Unassembled WGS sequence"/>
</dbReference>
<feature type="compositionally biased region" description="Basic residues" evidence="1">
    <location>
        <begin position="1"/>
        <end position="15"/>
    </location>
</feature>
<dbReference type="AlphaFoldDB" id="A0A371GD38"/>
<organism evidence="3 4">
    <name type="scientific">Mucuna pruriens</name>
    <name type="common">Velvet bean</name>
    <name type="synonym">Dolichos pruriens</name>
    <dbReference type="NCBI Taxonomy" id="157652"/>
    <lineage>
        <taxon>Eukaryota</taxon>
        <taxon>Viridiplantae</taxon>
        <taxon>Streptophyta</taxon>
        <taxon>Embryophyta</taxon>
        <taxon>Tracheophyta</taxon>
        <taxon>Spermatophyta</taxon>
        <taxon>Magnoliopsida</taxon>
        <taxon>eudicotyledons</taxon>
        <taxon>Gunneridae</taxon>
        <taxon>Pentapetalae</taxon>
        <taxon>rosids</taxon>
        <taxon>fabids</taxon>
        <taxon>Fabales</taxon>
        <taxon>Fabaceae</taxon>
        <taxon>Papilionoideae</taxon>
        <taxon>50 kb inversion clade</taxon>
        <taxon>NPAAA clade</taxon>
        <taxon>indigoferoid/millettioid clade</taxon>
        <taxon>Phaseoleae</taxon>
        <taxon>Mucuna</taxon>
    </lineage>
</organism>
<dbReference type="EMBL" id="QJKJ01005930">
    <property type="protein sequence ID" value="RDX88474.1"/>
    <property type="molecule type" value="Genomic_DNA"/>
</dbReference>
<feature type="domain" description="Tf2-1-like SH3-like" evidence="2">
    <location>
        <begin position="114"/>
        <end position="158"/>
    </location>
</feature>
<name>A0A371GD38_MUCPR</name>
<dbReference type="PANTHER" id="PTHR35046:SF26">
    <property type="entry name" value="RNA-DIRECTED DNA POLYMERASE"/>
    <property type="match status" value="1"/>
</dbReference>
<feature type="non-terminal residue" evidence="3">
    <location>
        <position position="1"/>
    </location>
</feature>